<dbReference type="RefSeq" id="WP_165481071.1">
    <property type="nucleotide sequence ID" value="NZ_BMOB01000001.1"/>
</dbReference>
<name>A0A917JQB4_9GAMM</name>
<evidence type="ECO:0000313" key="2">
    <source>
        <dbReference type="Proteomes" id="UP000630149"/>
    </source>
</evidence>
<evidence type="ECO:0000313" key="1">
    <source>
        <dbReference type="EMBL" id="GGI78442.1"/>
    </source>
</evidence>
<sequence>MLLCFNTEAESNPNFYGSVMKHANRISSGIYNALFHLEKSVDIVIVGKGELLSIH</sequence>
<reference evidence="1" key="2">
    <citation type="submission" date="2020-09" db="EMBL/GenBank/DDBJ databases">
        <authorList>
            <person name="Sun Q."/>
            <person name="Ohkuma M."/>
        </authorList>
    </citation>
    <scope>NUCLEOTIDE SEQUENCE</scope>
    <source>
        <strain evidence="1">JCM 13919</strain>
    </source>
</reference>
<dbReference type="Proteomes" id="UP000630149">
    <property type="component" value="Unassembled WGS sequence"/>
</dbReference>
<keyword evidence="2" id="KW-1185">Reference proteome</keyword>
<dbReference type="EMBL" id="BMOB01000001">
    <property type="protein sequence ID" value="GGI78442.1"/>
    <property type="molecule type" value="Genomic_DNA"/>
</dbReference>
<comment type="caution">
    <text evidence="1">The sequence shown here is derived from an EMBL/GenBank/DDBJ whole genome shotgun (WGS) entry which is preliminary data.</text>
</comment>
<proteinExistence type="predicted"/>
<accession>A0A917JQB4</accession>
<organism evidence="1 2">
    <name type="scientific">Legionella impletisoli</name>
    <dbReference type="NCBI Taxonomy" id="343510"/>
    <lineage>
        <taxon>Bacteria</taxon>
        <taxon>Pseudomonadati</taxon>
        <taxon>Pseudomonadota</taxon>
        <taxon>Gammaproteobacteria</taxon>
        <taxon>Legionellales</taxon>
        <taxon>Legionellaceae</taxon>
        <taxon>Legionella</taxon>
    </lineage>
</organism>
<protein>
    <submittedName>
        <fullName evidence="1">Uncharacterized protein</fullName>
    </submittedName>
</protein>
<gene>
    <name evidence="1" type="ORF">GCM10007966_03880</name>
</gene>
<dbReference type="AlphaFoldDB" id="A0A917JQB4"/>
<reference evidence="1" key="1">
    <citation type="journal article" date="2014" name="Int. J. Syst. Evol. Microbiol.">
        <title>Complete genome sequence of Corynebacterium casei LMG S-19264T (=DSM 44701T), isolated from a smear-ripened cheese.</title>
        <authorList>
            <consortium name="US DOE Joint Genome Institute (JGI-PGF)"/>
            <person name="Walter F."/>
            <person name="Albersmeier A."/>
            <person name="Kalinowski J."/>
            <person name="Ruckert C."/>
        </authorList>
    </citation>
    <scope>NUCLEOTIDE SEQUENCE</scope>
    <source>
        <strain evidence="1">JCM 13919</strain>
    </source>
</reference>